<evidence type="ECO:0000313" key="18">
    <source>
        <dbReference type="Proteomes" id="UP000273167"/>
    </source>
</evidence>
<evidence type="ECO:0000256" key="2">
    <source>
        <dbReference type="ARBA" id="ARBA00004147"/>
    </source>
</evidence>
<name>A0A345MU74_9VIRU</name>
<dbReference type="GO" id="GO:0046872">
    <property type="term" value="F:metal ion binding"/>
    <property type="evidence" value="ECO:0007669"/>
    <property type="project" value="UniProtKB-KW"/>
</dbReference>
<feature type="domain" description="CRESS-DNA virus Rep endonuclease" evidence="16">
    <location>
        <begin position="4"/>
        <end position="100"/>
    </location>
</feature>
<dbReference type="EMBL" id="MH617051">
    <property type="protein sequence ID" value="AXH74924.1"/>
    <property type="molecule type" value="Genomic_DNA"/>
</dbReference>
<reference evidence="17 18" key="1">
    <citation type="submission" date="2018-07" db="EMBL/GenBank/DDBJ databases">
        <title>Uncovering a Universe of Circular DNA Viruses in Animal Metagenomes.</title>
        <authorList>
            <person name="Tisza M."/>
            <person name="Buck C."/>
            <person name="Pastrana D."/>
            <person name="Welch N."/>
            <person name="Peretti A."/>
        </authorList>
    </citation>
    <scope>NUCLEOTIDE SEQUENCE [LARGE SCALE GENOMIC DNA]</scope>
    <source>
        <strain evidence="17">Ctih115</strain>
    </source>
</reference>
<evidence type="ECO:0000256" key="3">
    <source>
        <dbReference type="ARBA" id="ARBA00022562"/>
    </source>
</evidence>
<dbReference type="Pfam" id="PF02407">
    <property type="entry name" value="Viral_Rep"/>
    <property type="match status" value="1"/>
</dbReference>
<keyword evidence="6" id="KW-0235">DNA replication</keyword>
<dbReference type="GO" id="GO:0004519">
    <property type="term" value="F:endonuclease activity"/>
    <property type="evidence" value="ECO:0007669"/>
    <property type="project" value="UniProtKB-KW"/>
</dbReference>
<dbReference type="GO" id="GO:0005524">
    <property type="term" value="F:ATP binding"/>
    <property type="evidence" value="ECO:0007669"/>
    <property type="project" value="UniProtKB-KW"/>
</dbReference>
<keyword evidence="8" id="KW-0479">Metal-binding</keyword>
<sequence>MPTNPQGQYWCFTLNNYTDADLQHIDSIPCAFIIYGKEVAPTTGTPHLQGYVEFNANKRFSAVRTLFNNRGSFRRANGSAAANITYCSKEDADPYTRGHSIRPIDGGAGTRTDLLAFQQWVLALDHYPTERELYDNHFSVAFRYSGHCRKVIDLYCKYPPLTAAEDSPREGWQQDLWTELSQPATDRLVTFIVDPRGNSGKSWFVRYCFDKLPDETQMLRDGSKSDMAHAIDPDKSIFLFDIARTSMANLDMKILEELKDRMVFSPKYNSRLKRLSKIPHVVVFSNEAPDMDMLTEDRYKIVEI</sequence>
<evidence type="ECO:0000256" key="11">
    <source>
        <dbReference type="ARBA" id="ARBA00022801"/>
    </source>
</evidence>
<evidence type="ECO:0000256" key="15">
    <source>
        <dbReference type="ARBA" id="ARBA00023125"/>
    </source>
</evidence>
<organism evidence="17 18">
    <name type="scientific">Circoviridae sp</name>
    <dbReference type="NCBI Taxonomy" id="1954248"/>
    <lineage>
        <taxon>Viruses</taxon>
        <taxon>Monodnaviria</taxon>
        <taxon>Shotokuvirae</taxon>
        <taxon>Cressdnaviricota</taxon>
        <taxon>Arfiviricetes</taxon>
        <taxon>Rohanvirales</taxon>
        <taxon>Nenyaviridae</taxon>
        <taxon>Galvornvirus</taxon>
        <taxon>Galvornvirus isengard</taxon>
    </lineage>
</organism>
<dbReference type="PROSITE" id="PS52020">
    <property type="entry name" value="CRESS_DNA_REP"/>
    <property type="match status" value="1"/>
</dbReference>
<comment type="subcellular location">
    <subcellularLocation>
        <location evidence="2">Host nucleus</location>
    </subcellularLocation>
</comment>
<keyword evidence="12" id="KW-0347">Helicase</keyword>
<keyword evidence="7" id="KW-0540">Nuclease</keyword>
<comment type="cofactor">
    <cofactor evidence="1">
        <name>Mg(2+)</name>
        <dbReference type="ChEBI" id="CHEBI:18420"/>
    </cofactor>
</comment>
<keyword evidence="11" id="KW-0378">Hydrolase</keyword>
<keyword evidence="4" id="KW-0808">Transferase</keyword>
<keyword evidence="18" id="KW-1185">Reference proteome</keyword>
<evidence type="ECO:0000256" key="12">
    <source>
        <dbReference type="ARBA" id="ARBA00022806"/>
    </source>
</evidence>
<evidence type="ECO:0000256" key="4">
    <source>
        <dbReference type="ARBA" id="ARBA00022679"/>
    </source>
</evidence>
<keyword evidence="10" id="KW-0255">Endonuclease</keyword>
<dbReference type="GO" id="GO:0006260">
    <property type="term" value="P:DNA replication"/>
    <property type="evidence" value="ECO:0007669"/>
    <property type="project" value="UniProtKB-KW"/>
</dbReference>
<evidence type="ECO:0000256" key="5">
    <source>
        <dbReference type="ARBA" id="ARBA00022695"/>
    </source>
</evidence>
<evidence type="ECO:0000256" key="6">
    <source>
        <dbReference type="ARBA" id="ARBA00022705"/>
    </source>
</evidence>
<accession>A0A345MU74</accession>
<evidence type="ECO:0000256" key="10">
    <source>
        <dbReference type="ARBA" id="ARBA00022759"/>
    </source>
</evidence>
<dbReference type="Proteomes" id="UP000273167">
    <property type="component" value="Segment"/>
</dbReference>
<evidence type="ECO:0000256" key="1">
    <source>
        <dbReference type="ARBA" id="ARBA00001946"/>
    </source>
</evidence>
<evidence type="ECO:0000313" key="17">
    <source>
        <dbReference type="EMBL" id="AXH74924.1"/>
    </source>
</evidence>
<keyword evidence="5" id="KW-0548">Nucleotidyltransferase</keyword>
<keyword evidence="15" id="KW-0238">DNA-binding</keyword>
<evidence type="ECO:0000256" key="14">
    <source>
        <dbReference type="ARBA" id="ARBA00023124"/>
    </source>
</evidence>
<keyword evidence="9" id="KW-0547">Nucleotide-binding</keyword>
<keyword evidence="14" id="KW-0190">Covalent protein-DNA linkage</keyword>
<evidence type="ECO:0000259" key="16">
    <source>
        <dbReference type="PROSITE" id="PS52020"/>
    </source>
</evidence>
<dbReference type="GO" id="GO:0003677">
    <property type="term" value="F:DNA binding"/>
    <property type="evidence" value="ECO:0007669"/>
    <property type="project" value="UniProtKB-KW"/>
</dbReference>
<dbReference type="InterPro" id="IPR049912">
    <property type="entry name" value="CRESS_DNA_REP"/>
</dbReference>
<keyword evidence="13" id="KW-0067">ATP-binding</keyword>
<evidence type="ECO:0000256" key="13">
    <source>
        <dbReference type="ARBA" id="ARBA00022840"/>
    </source>
</evidence>
<evidence type="ECO:0000256" key="9">
    <source>
        <dbReference type="ARBA" id="ARBA00022741"/>
    </source>
</evidence>
<evidence type="ECO:0000256" key="7">
    <source>
        <dbReference type="ARBA" id="ARBA00022722"/>
    </source>
</evidence>
<dbReference type="Gene3D" id="3.40.1310.20">
    <property type="match status" value="1"/>
</dbReference>
<keyword evidence="3" id="KW-1048">Host nucleus</keyword>
<dbReference type="GO" id="GO:0004386">
    <property type="term" value="F:helicase activity"/>
    <property type="evidence" value="ECO:0007669"/>
    <property type="project" value="UniProtKB-KW"/>
</dbReference>
<dbReference type="GO" id="GO:0016779">
    <property type="term" value="F:nucleotidyltransferase activity"/>
    <property type="evidence" value="ECO:0007669"/>
    <property type="project" value="UniProtKB-KW"/>
</dbReference>
<protein>
    <submittedName>
        <fullName evidence="17">Putative viral replication protein</fullName>
    </submittedName>
</protein>
<proteinExistence type="predicted"/>
<dbReference type="GO" id="GO:0042025">
    <property type="term" value="C:host cell nucleus"/>
    <property type="evidence" value="ECO:0007669"/>
    <property type="project" value="UniProtKB-SubCell"/>
</dbReference>
<evidence type="ECO:0000256" key="8">
    <source>
        <dbReference type="ARBA" id="ARBA00022723"/>
    </source>
</evidence>
<dbReference type="GO" id="GO:0016787">
    <property type="term" value="F:hydrolase activity"/>
    <property type="evidence" value="ECO:0007669"/>
    <property type="project" value="UniProtKB-KW"/>
</dbReference>